<comment type="similarity">
    <text evidence="2">Belongs to the WD repeat TRM82 family.</text>
</comment>
<comment type="subcellular location">
    <subcellularLocation>
        <location evidence="2">Nucleus</location>
    </subcellularLocation>
</comment>
<dbReference type="SMART" id="SM00320">
    <property type="entry name" value="WD40"/>
    <property type="match status" value="3"/>
</dbReference>
<sequence>MSLEEDDNNNLWKETEISPTNSQAQESITSANTTTTSSSFSTSSTPTKSRFGASSSSVGAGAAGGSAAPTSNGDLRPLRLAKHRDRLSSTSSSSSSVLGTTPPAFFSFSPDKRRPSAPAGVCTPSEDGGFQCRPIRLGSHRNISTEEVKKPLESESQSPIGRKKSIQIKMLPIKRHSESVQSLVSVKSGNNSEHTTEREDDMVFAMCVVDFHHQRGPEIQWWRSNYHPSYTPDLFRNIPFQALPDGSHLFEETFSNFNLVYDFDQGKSIDDFDALNGFKGDPRHLKTLFGCSCVRQVRTSQLSAEERERNKDITRSIVQKAVVVIVRKQPIFTKIKEKLSIITKSYFLQESLQNTEVLDNLFDNLNSQFKLVDNVLQINLEQEEEYYVNLDLRSSILKFKSNFMVIFKALLLEKKILIYSTDNLESLAQFQNNLVSLIPNLINNLDDSGCPLIDYVETNGPLQKPQSLISNNRASMLRFFGLPLQIFNTKNSFWNPYVPLQQLSELKVGSFMIGCSNLLFVNQATLYGVDLLINLDTNEVTYPKTLSIPDYLSLTHQDKKFINHLISTIHPDSKDYIGNDDYIRYQFEDYINSLISTMRYHQYAKRFNQPPPGFSADDPNEGLIDDFNKYYLRAWEKTENFHIWHAMADEFIFNFIDPIHIGHTLKSSGSLNKKNIANFFNSFAFYPPAGTTGAAGTATTTTTTITEEQQQPKKAHKFIVDDVPTTTTAKKENQDELVKGFEKVGISGNENKTEVPETKRETNKQGNLIYAAVQNHILVYDASTGKVIGHWFDDQQSSHRNHQLERRTGKQISAKVQIYNHIKCLALTESHLVASTDSDKSVLIFTLDFTNDANILTLSKRQPMPKRPYAITTYDNVAIVADKFGDAYTVPIDSNPPVLEKDLVPILGHVSMLTDVVVGVHDKKPFLITSDRDEHIRVSNFPKAYVIKSFLHGHEEFVSQLCLVDDGDVLVSGGGDDYLFMWNWYTGELLTKIDLKSIVEPFLTDEHFPPEKYRSEDSPKEISVTKIEFVEYQGEKYFVVLVERTSCLVVLAYKESRLELYNVIQLDDTCVTFTVGDGSIYVSLASDSLLQRLGFPDGSPQELTIDTASIPIEVNTKSEYAELYPVATLRKRSEY</sequence>
<dbReference type="PANTHER" id="PTHR31017">
    <property type="entry name" value="LATE SECRETORY PATHWAY PROTEIN AVL9-RELATED"/>
    <property type="match status" value="1"/>
</dbReference>
<keyword evidence="7" id="KW-1185">Reference proteome</keyword>
<dbReference type="InterPro" id="IPR015943">
    <property type="entry name" value="WD40/YVTN_repeat-like_dom_sf"/>
</dbReference>
<dbReference type="InterPro" id="IPR037516">
    <property type="entry name" value="Tripartite_DENN"/>
</dbReference>
<dbReference type="Gene3D" id="2.130.10.10">
    <property type="entry name" value="YVTN repeat-like/Quinoprotein amine dehydrogenase"/>
    <property type="match status" value="1"/>
</dbReference>
<feature type="compositionally biased region" description="Polar residues" evidence="4">
    <location>
        <begin position="9"/>
        <end position="26"/>
    </location>
</feature>
<dbReference type="PROSITE" id="PS50211">
    <property type="entry name" value="DENN"/>
    <property type="match status" value="1"/>
</dbReference>
<keyword evidence="2" id="KW-0539">Nucleus</keyword>
<dbReference type="EMBL" id="JAEOAQ010000003">
    <property type="protein sequence ID" value="KAG5419462.1"/>
    <property type="molecule type" value="Genomic_DNA"/>
</dbReference>
<evidence type="ECO:0000259" key="5">
    <source>
        <dbReference type="PROSITE" id="PS50211"/>
    </source>
</evidence>
<dbReference type="UniPathway" id="UPA00989"/>
<accession>A0A8H7ZIR7</accession>
<dbReference type="InterPro" id="IPR018307">
    <property type="entry name" value="ABL9/DENND6_dom"/>
</dbReference>
<evidence type="ECO:0000256" key="1">
    <source>
        <dbReference type="ARBA" id="ARBA00038178"/>
    </source>
</evidence>
<feature type="compositionally biased region" description="Low complexity" evidence="4">
    <location>
        <begin position="27"/>
        <end position="68"/>
    </location>
</feature>
<keyword evidence="2" id="KW-0677">Repeat</keyword>
<dbReference type="InterPro" id="IPR051731">
    <property type="entry name" value="DENND11/AVL9_GEFs"/>
</dbReference>
<dbReference type="PROSITE" id="PS50294">
    <property type="entry name" value="WD_REPEATS_REGION"/>
    <property type="match status" value="1"/>
</dbReference>
<feature type="domain" description="UDENN" evidence="5">
    <location>
        <begin position="204"/>
        <end position="662"/>
    </location>
</feature>
<evidence type="ECO:0000256" key="4">
    <source>
        <dbReference type="SAM" id="MobiDB-lite"/>
    </source>
</evidence>
<dbReference type="RefSeq" id="XP_067548578.1">
    <property type="nucleotide sequence ID" value="XM_067692172.1"/>
</dbReference>
<dbReference type="HAMAP" id="MF_03056">
    <property type="entry name" value="TRM82"/>
    <property type="match status" value="1"/>
</dbReference>
<comment type="pathway">
    <text evidence="2">tRNA modification; N(7)-methylguanine-tRNA biosynthesis.</text>
</comment>
<dbReference type="PANTHER" id="PTHR31017:SF1">
    <property type="entry name" value="LATE SECRETORY PATHWAY PROTEIN AVL9 HOMOLOG"/>
    <property type="match status" value="1"/>
</dbReference>
<proteinExistence type="inferred from homology"/>
<evidence type="ECO:0000313" key="7">
    <source>
        <dbReference type="Proteomes" id="UP000669133"/>
    </source>
</evidence>
<dbReference type="Pfam" id="PF09794">
    <property type="entry name" value="Avl9"/>
    <property type="match status" value="1"/>
</dbReference>
<keyword evidence="2 3" id="KW-0853">WD repeat</keyword>
<protein>
    <recommendedName>
        <fullName evidence="5">UDENN domain-containing protein</fullName>
    </recommendedName>
</protein>
<keyword evidence="2" id="KW-0819">tRNA processing</keyword>
<comment type="caution">
    <text evidence="6">The sequence shown here is derived from an EMBL/GenBank/DDBJ whole genome shotgun (WGS) entry which is preliminary data.</text>
</comment>
<evidence type="ECO:0000256" key="3">
    <source>
        <dbReference type="PROSITE-ProRule" id="PRU00221"/>
    </source>
</evidence>
<feature type="repeat" description="WD" evidence="3">
    <location>
        <begin position="951"/>
        <end position="992"/>
    </location>
</feature>
<dbReference type="SUPFAM" id="SSF50978">
    <property type="entry name" value="WD40 repeat-like"/>
    <property type="match status" value="1"/>
</dbReference>
<comment type="similarity">
    <text evidence="1">Belongs to the AVL9 family.</text>
</comment>
<dbReference type="AlphaFoldDB" id="A0A8H7ZIR7"/>
<dbReference type="Pfam" id="PF00400">
    <property type="entry name" value="WD40"/>
    <property type="match status" value="1"/>
</dbReference>
<dbReference type="GO" id="GO:0005634">
    <property type="term" value="C:nucleus"/>
    <property type="evidence" value="ECO:0007669"/>
    <property type="project" value="UniProtKB-SubCell"/>
</dbReference>
<gene>
    <name evidence="6" type="ORF">I9W82_003229</name>
</gene>
<dbReference type="InterPro" id="IPR001680">
    <property type="entry name" value="WD40_rpt"/>
</dbReference>
<dbReference type="OrthoDB" id="26278at2759"/>
<dbReference type="GO" id="GO:0005737">
    <property type="term" value="C:cytoplasm"/>
    <property type="evidence" value="ECO:0007669"/>
    <property type="project" value="TreeGrafter"/>
</dbReference>
<dbReference type="GO" id="GO:0106004">
    <property type="term" value="P:tRNA (guanine-N7)-methylation"/>
    <property type="evidence" value="ECO:0007669"/>
    <property type="project" value="UniProtKB-UniRule"/>
</dbReference>
<dbReference type="Proteomes" id="UP000669133">
    <property type="component" value="Unassembled WGS sequence"/>
</dbReference>
<name>A0A8H7ZIR7_9ASCO</name>
<evidence type="ECO:0000256" key="2">
    <source>
        <dbReference type="HAMAP-Rule" id="MF_03056"/>
    </source>
</evidence>
<dbReference type="InterPro" id="IPR028884">
    <property type="entry name" value="Trm82"/>
</dbReference>
<feature type="region of interest" description="Disordered" evidence="4">
    <location>
        <begin position="1"/>
        <end position="161"/>
    </location>
</feature>
<organism evidence="6 7">
    <name type="scientific">Candida metapsilosis</name>
    <dbReference type="NCBI Taxonomy" id="273372"/>
    <lineage>
        <taxon>Eukaryota</taxon>
        <taxon>Fungi</taxon>
        <taxon>Dikarya</taxon>
        <taxon>Ascomycota</taxon>
        <taxon>Saccharomycotina</taxon>
        <taxon>Pichiomycetes</taxon>
        <taxon>Debaryomycetaceae</taxon>
        <taxon>Candida/Lodderomyces clade</taxon>
        <taxon>Candida</taxon>
    </lineage>
</organism>
<dbReference type="PROSITE" id="PS50082">
    <property type="entry name" value="WD_REPEATS_2"/>
    <property type="match status" value="1"/>
</dbReference>
<dbReference type="InterPro" id="IPR036322">
    <property type="entry name" value="WD40_repeat_dom_sf"/>
</dbReference>
<feature type="compositionally biased region" description="Basic and acidic residues" evidence="4">
    <location>
        <begin position="143"/>
        <end position="153"/>
    </location>
</feature>
<reference evidence="6 7" key="1">
    <citation type="submission" date="2020-12" db="EMBL/GenBank/DDBJ databases">
        <title>Effect of drift, selection, and recombination on the evolution of hybrid genomes in Candida yeast pathogens.</title>
        <authorList>
            <person name="Mixao V."/>
            <person name="Ksiezopolska E."/>
            <person name="Saus E."/>
            <person name="Boekhout T."/>
            <person name="Gacser A."/>
            <person name="Gabaldon T."/>
        </authorList>
    </citation>
    <scope>NUCLEOTIDE SEQUENCE [LARGE SCALE GENOMIC DNA]</scope>
    <source>
        <strain evidence="6 7">BP57</strain>
    </source>
</reference>
<evidence type="ECO:0000313" key="6">
    <source>
        <dbReference type="EMBL" id="KAG5419462.1"/>
    </source>
</evidence>
<dbReference type="GeneID" id="93651858"/>
<comment type="function">
    <text evidence="2">Required for the formation of N(7)-methylguanine at position 46 (m7G46) in tRNA. In the complex, it is required to stabilize and induce conformational changes of the catalytic subunit.</text>
</comment>